<dbReference type="CDD" id="cd05380">
    <property type="entry name" value="CAP_euk"/>
    <property type="match status" value="1"/>
</dbReference>
<protein>
    <submittedName>
        <fullName evidence="4">SCP domain-containing protein</fullName>
    </submittedName>
</protein>
<dbReference type="WBParaSite" id="HPBE_0000928101-mRNA-1">
    <property type="protein sequence ID" value="HPBE_0000928101-mRNA-1"/>
    <property type="gene ID" value="HPBE_0000928101"/>
</dbReference>
<dbReference type="Gene3D" id="3.40.33.10">
    <property type="entry name" value="CAP"/>
    <property type="match status" value="1"/>
</dbReference>
<dbReference type="Pfam" id="PF00188">
    <property type="entry name" value="CAP"/>
    <property type="match status" value="1"/>
</dbReference>
<dbReference type="SUPFAM" id="SSF55797">
    <property type="entry name" value="PR-1-like"/>
    <property type="match status" value="1"/>
</dbReference>
<evidence type="ECO:0000313" key="4">
    <source>
        <dbReference type="WBParaSite" id="HPBE_0000928101-mRNA-1"/>
    </source>
</evidence>
<dbReference type="EMBL" id="UZAH01026391">
    <property type="protein sequence ID" value="VDO79976.1"/>
    <property type="molecule type" value="Genomic_DNA"/>
</dbReference>
<evidence type="ECO:0000313" key="3">
    <source>
        <dbReference type="Proteomes" id="UP000050761"/>
    </source>
</evidence>
<evidence type="ECO:0000313" key="2">
    <source>
        <dbReference type="EMBL" id="VDO79976.1"/>
    </source>
</evidence>
<dbReference type="InterPro" id="IPR035940">
    <property type="entry name" value="CAP_sf"/>
</dbReference>
<reference evidence="2 3" key="1">
    <citation type="submission" date="2018-11" db="EMBL/GenBank/DDBJ databases">
        <authorList>
            <consortium name="Pathogen Informatics"/>
        </authorList>
    </citation>
    <scope>NUCLEOTIDE SEQUENCE [LARGE SCALE GENOMIC DNA]</scope>
</reference>
<organism evidence="3 4">
    <name type="scientific">Heligmosomoides polygyrus</name>
    <name type="common">Parasitic roundworm</name>
    <dbReference type="NCBI Taxonomy" id="6339"/>
    <lineage>
        <taxon>Eukaryota</taxon>
        <taxon>Metazoa</taxon>
        <taxon>Ecdysozoa</taxon>
        <taxon>Nematoda</taxon>
        <taxon>Chromadorea</taxon>
        <taxon>Rhabditida</taxon>
        <taxon>Rhabditina</taxon>
        <taxon>Rhabditomorpha</taxon>
        <taxon>Strongyloidea</taxon>
        <taxon>Heligmosomidae</taxon>
        <taxon>Heligmosomoides</taxon>
    </lineage>
</organism>
<dbReference type="Proteomes" id="UP000050761">
    <property type="component" value="Unassembled WGS sequence"/>
</dbReference>
<gene>
    <name evidence="2" type="ORF">HPBE_LOCUS9282</name>
</gene>
<proteinExistence type="predicted"/>
<dbReference type="OrthoDB" id="5845191at2759"/>
<name>A0A183FNZ2_HELPZ</name>
<sequence length="156" mass="17719">MKYDRGLEVLAQNYADQCPTNANGSAVATRPDNGENVKIIPSNTVPFYDAVLSASQSWWDEIAINGVNHQMRFTDFLQTKPLAPIRWTQLSTNQCGFISCRGTVDAIPSVRLLLEKHCENWKPAHIALLDMEKTFDRIPREVMWSLRHHGVPEELI</sequence>
<evidence type="ECO:0000259" key="1">
    <source>
        <dbReference type="Pfam" id="PF00188"/>
    </source>
</evidence>
<reference evidence="4" key="2">
    <citation type="submission" date="2019-09" db="UniProtKB">
        <authorList>
            <consortium name="WormBaseParasite"/>
        </authorList>
    </citation>
    <scope>IDENTIFICATION</scope>
</reference>
<dbReference type="AlphaFoldDB" id="A0A183FNZ2"/>
<accession>A0A183FNZ2</accession>
<feature type="domain" description="SCP" evidence="1">
    <location>
        <begin position="1"/>
        <end position="65"/>
    </location>
</feature>
<accession>A0A3P7XXY1</accession>
<dbReference type="InterPro" id="IPR014044">
    <property type="entry name" value="CAP_dom"/>
</dbReference>
<keyword evidence="3" id="KW-1185">Reference proteome</keyword>